<dbReference type="Pfam" id="PF00535">
    <property type="entry name" value="Glycos_transf_2"/>
    <property type="match status" value="1"/>
</dbReference>
<evidence type="ECO:0000313" key="6">
    <source>
        <dbReference type="EMBL" id="EWC63250.1"/>
    </source>
</evidence>
<comment type="pathway">
    <text evidence="1">Cell wall biogenesis; cell wall polysaccharide biosynthesis.</text>
</comment>
<evidence type="ECO:0000256" key="1">
    <source>
        <dbReference type="ARBA" id="ARBA00004776"/>
    </source>
</evidence>
<dbReference type="STRING" id="909613.UO65_1464"/>
<dbReference type="GO" id="GO:0016757">
    <property type="term" value="F:glycosyltransferase activity"/>
    <property type="evidence" value="ECO:0007669"/>
    <property type="project" value="UniProtKB-KW"/>
</dbReference>
<dbReference type="InterPro" id="IPR001173">
    <property type="entry name" value="Glyco_trans_2-like"/>
</dbReference>
<evidence type="ECO:0000256" key="4">
    <source>
        <dbReference type="ARBA" id="ARBA00022679"/>
    </source>
</evidence>
<dbReference type="eggNOG" id="COG1216">
    <property type="taxonomic scope" value="Bacteria"/>
</dbReference>
<dbReference type="EC" id="3.1.3.15" evidence="6"/>
<dbReference type="Gene3D" id="3.90.550.10">
    <property type="entry name" value="Spore Coat Polysaccharide Biosynthesis Protein SpsA, Chain A"/>
    <property type="match status" value="1"/>
</dbReference>
<evidence type="ECO:0000259" key="5">
    <source>
        <dbReference type="Pfam" id="PF00535"/>
    </source>
</evidence>
<evidence type="ECO:0000313" key="7">
    <source>
        <dbReference type="Proteomes" id="UP000019277"/>
    </source>
</evidence>
<dbReference type="Proteomes" id="UP000019277">
    <property type="component" value="Unassembled WGS sequence"/>
</dbReference>
<keyword evidence="6" id="KW-0378">Hydrolase</keyword>
<dbReference type="AlphaFoldDB" id="W7IQU0"/>
<dbReference type="PANTHER" id="PTHR43179:SF12">
    <property type="entry name" value="GALACTOFURANOSYLTRANSFERASE GLFT2"/>
    <property type="match status" value="1"/>
</dbReference>
<name>W7IQU0_9PSEU</name>
<gene>
    <name evidence="6" type="ORF">UO65_1464</name>
</gene>
<proteinExistence type="inferred from homology"/>
<protein>
    <submittedName>
        <fullName evidence="6">D-glycero-D-manno-heptose 1,7-bisphosphate phosphatase</fullName>
        <ecNumber evidence="6">3.1.1.-</ecNumber>
        <ecNumber evidence="6">3.1.3.15</ecNumber>
    </submittedName>
</protein>
<dbReference type="SUPFAM" id="SSF53448">
    <property type="entry name" value="Nucleotide-diphospho-sugar transferases"/>
    <property type="match status" value="1"/>
</dbReference>
<evidence type="ECO:0000256" key="2">
    <source>
        <dbReference type="ARBA" id="ARBA00006739"/>
    </source>
</evidence>
<dbReference type="EC" id="3.1.1.-" evidence="6"/>
<dbReference type="PANTHER" id="PTHR43179">
    <property type="entry name" value="RHAMNOSYLTRANSFERASE WBBL"/>
    <property type="match status" value="1"/>
</dbReference>
<sequence>MGRESLRAVLDALHTGDGPEPVEVVVVDDRPVPGDLPLPHRMTTPVRVVHSGGRGPAAARNAGWRAVDAEWVAFLDDDVLPPPDWRARLAEDLDVDPDVGATQARLSVPLPPDRAPTDWERGTAGLADAKWITADMAYRRSVLAEVGGFDERFPRAYREDAELAVRVQDRGHRIVSGSRHTTHPVRPSDFWASLRQQRGNADDALMRRLLGPGWRDRIGGHPGRLRAHALTTAAGAGAVLAGLLGARRTALALAGVWAGLTAAFAAQRIAPGPRTPEEVLRMVATSAAIPPAACAHRLRGELRHRGVRRCAS</sequence>
<accession>W7IQU0</accession>
<dbReference type="InterPro" id="IPR029044">
    <property type="entry name" value="Nucleotide-diphossugar_trans"/>
</dbReference>
<reference evidence="6 7" key="1">
    <citation type="journal article" date="2014" name="Genome Announc.">
        <title>Draft Genome Sequence of the Antitrypanosomally Active Sponge-Associated Bacterium Actinokineospora sp. Strain EG49.</title>
        <authorList>
            <person name="Harjes J."/>
            <person name="Ryu T."/>
            <person name="Abdelmohsen U.R."/>
            <person name="Moitinho-Silva L."/>
            <person name="Horn H."/>
            <person name="Ravasi T."/>
            <person name="Hentschel U."/>
        </authorList>
    </citation>
    <scope>NUCLEOTIDE SEQUENCE [LARGE SCALE GENOMIC DNA]</scope>
    <source>
        <strain evidence="6 7">EG49</strain>
    </source>
</reference>
<dbReference type="GO" id="GO:0004401">
    <property type="term" value="F:histidinol-phosphatase activity"/>
    <property type="evidence" value="ECO:0007669"/>
    <property type="project" value="UniProtKB-EC"/>
</dbReference>
<dbReference type="EMBL" id="AYXG01000051">
    <property type="protein sequence ID" value="EWC63250.1"/>
    <property type="molecule type" value="Genomic_DNA"/>
</dbReference>
<keyword evidence="4" id="KW-0808">Transferase</keyword>
<organism evidence="6 7">
    <name type="scientific">Actinokineospora spheciospongiae</name>
    <dbReference type="NCBI Taxonomy" id="909613"/>
    <lineage>
        <taxon>Bacteria</taxon>
        <taxon>Bacillati</taxon>
        <taxon>Actinomycetota</taxon>
        <taxon>Actinomycetes</taxon>
        <taxon>Pseudonocardiales</taxon>
        <taxon>Pseudonocardiaceae</taxon>
        <taxon>Actinokineospora</taxon>
    </lineage>
</organism>
<feature type="domain" description="Glycosyltransferase 2-like" evidence="5">
    <location>
        <begin position="5"/>
        <end position="117"/>
    </location>
</feature>
<evidence type="ECO:0000256" key="3">
    <source>
        <dbReference type="ARBA" id="ARBA00022676"/>
    </source>
</evidence>
<comment type="caution">
    <text evidence="6">The sequence shown here is derived from an EMBL/GenBank/DDBJ whole genome shotgun (WGS) entry which is preliminary data.</text>
</comment>
<keyword evidence="3" id="KW-0328">Glycosyltransferase</keyword>
<keyword evidence="7" id="KW-1185">Reference proteome</keyword>
<comment type="similarity">
    <text evidence="2">Belongs to the glycosyltransferase 2 family.</text>
</comment>